<dbReference type="PANTHER" id="PTHR35046:SF26">
    <property type="entry name" value="RNA-DIRECTED DNA POLYMERASE"/>
    <property type="match status" value="1"/>
</dbReference>
<dbReference type="SUPFAM" id="SSF53098">
    <property type="entry name" value="Ribonuclease H-like"/>
    <property type="match status" value="1"/>
</dbReference>
<dbReference type="InterPro" id="IPR012337">
    <property type="entry name" value="RNaseH-like_sf"/>
</dbReference>
<proteinExistence type="predicted"/>
<sequence>MSHFLCTLWRKLGTRLQFSSTCHPQTDGQTEVVDRILGILLRSFGGANIRQWDLLLAQIEFAYNQSTSQTTWFESF</sequence>
<evidence type="ECO:0000313" key="1">
    <source>
        <dbReference type="EMBL" id="KAK4364568.1"/>
    </source>
</evidence>
<organism evidence="1 2">
    <name type="scientific">Anisodus tanguticus</name>
    <dbReference type="NCBI Taxonomy" id="243964"/>
    <lineage>
        <taxon>Eukaryota</taxon>
        <taxon>Viridiplantae</taxon>
        <taxon>Streptophyta</taxon>
        <taxon>Embryophyta</taxon>
        <taxon>Tracheophyta</taxon>
        <taxon>Spermatophyta</taxon>
        <taxon>Magnoliopsida</taxon>
        <taxon>eudicotyledons</taxon>
        <taxon>Gunneridae</taxon>
        <taxon>Pentapetalae</taxon>
        <taxon>asterids</taxon>
        <taxon>lamiids</taxon>
        <taxon>Solanales</taxon>
        <taxon>Solanaceae</taxon>
        <taxon>Solanoideae</taxon>
        <taxon>Hyoscyameae</taxon>
        <taxon>Anisodus</taxon>
    </lineage>
</organism>
<dbReference type="InterPro" id="IPR036397">
    <property type="entry name" value="RNaseH_sf"/>
</dbReference>
<dbReference type="AlphaFoldDB" id="A0AAE1VC95"/>
<protein>
    <submittedName>
        <fullName evidence="1">Uncharacterized protein</fullName>
    </submittedName>
</protein>
<reference evidence="1" key="1">
    <citation type="submission" date="2023-12" db="EMBL/GenBank/DDBJ databases">
        <title>Genome assembly of Anisodus tanguticus.</title>
        <authorList>
            <person name="Wang Y.-J."/>
        </authorList>
    </citation>
    <scope>NUCLEOTIDE SEQUENCE</scope>
    <source>
        <strain evidence="1">KB-2021</strain>
        <tissue evidence="1">Leaf</tissue>
    </source>
</reference>
<name>A0AAE1VC95_9SOLA</name>
<dbReference type="Gene3D" id="3.30.420.10">
    <property type="entry name" value="Ribonuclease H-like superfamily/Ribonuclease H"/>
    <property type="match status" value="1"/>
</dbReference>
<dbReference type="GO" id="GO:0003676">
    <property type="term" value="F:nucleic acid binding"/>
    <property type="evidence" value="ECO:0007669"/>
    <property type="project" value="InterPro"/>
</dbReference>
<gene>
    <name evidence="1" type="ORF">RND71_015926</name>
</gene>
<dbReference type="Proteomes" id="UP001291623">
    <property type="component" value="Unassembled WGS sequence"/>
</dbReference>
<comment type="caution">
    <text evidence="1">The sequence shown here is derived from an EMBL/GenBank/DDBJ whole genome shotgun (WGS) entry which is preliminary data.</text>
</comment>
<evidence type="ECO:0000313" key="2">
    <source>
        <dbReference type="Proteomes" id="UP001291623"/>
    </source>
</evidence>
<dbReference type="PANTHER" id="PTHR35046">
    <property type="entry name" value="ZINC KNUCKLE (CCHC-TYPE) FAMILY PROTEIN"/>
    <property type="match status" value="1"/>
</dbReference>
<keyword evidence="2" id="KW-1185">Reference proteome</keyword>
<dbReference type="EMBL" id="JAVYJV010000008">
    <property type="protein sequence ID" value="KAK4364568.1"/>
    <property type="molecule type" value="Genomic_DNA"/>
</dbReference>
<accession>A0AAE1VC95</accession>